<feature type="domain" description="C2H2-type" evidence="12">
    <location>
        <begin position="170"/>
        <end position="198"/>
    </location>
</feature>
<reference evidence="14" key="2">
    <citation type="submission" date="2022-10" db="EMBL/GenBank/DDBJ databases">
        <authorList>
            <consortium name="ENA_rothamsted_submissions"/>
            <consortium name="culmorum"/>
            <person name="King R."/>
        </authorList>
    </citation>
    <scope>NUCLEOTIDE SEQUENCE</scope>
</reference>
<evidence type="ECO:0000256" key="1">
    <source>
        <dbReference type="ARBA" id="ARBA00004123"/>
    </source>
</evidence>
<dbReference type="Pfam" id="PF13894">
    <property type="entry name" value="zf-C2H2_4"/>
    <property type="match status" value="1"/>
</dbReference>
<evidence type="ECO:0000256" key="9">
    <source>
        <dbReference type="ARBA" id="ARBA00023242"/>
    </source>
</evidence>
<evidence type="ECO:0000256" key="2">
    <source>
        <dbReference type="ARBA" id="ARBA00022723"/>
    </source>
</evidence>
<keyword evidence="4 10" id="KW-0863">Zinc-finger</keyword>
<dbReference type="SMART" id="SM00355">
    <property type="entry name" value="ZnF_C2H2"/>
    <property type="match status" value="6"/>
</dbReference>
<dbReference type="AlphaFoldDB" id="A0A9N9WYB3"/>
<dbReference type="GO" id="GO:0005634">
    <property type="term" value="C:nucleus"/>
    <property type="evidence" value="ECO:0007669"/>
    <property type="project" value="UniProtKB-SubCell"/>
</dbReference>
<evidence type="ECO:0000259" key="13">
    <source>
        <dbReference type="PROSITE" id="PS51915"/>
    </source>
</evidence>
<evidence type="ECO:0000256" key="5">
    <source>
        <dbReference type="ARBA" id="ARBA00022833"/>
    </source>
</evidence>
<dbReference type="GO" id="GO:0008270">
    <property type="term" value="F:zinc ion binding"/>
    <property type="evidence" value="ECO:0007669"/>
    <property type="project" value="UniProtKB-UniRule"/>
</dbReference>
<feature type="domain" description="ZAD" evidence="13">
    <location>
        <begin position="11"/>
        <end position="88"/>
    </location>
</feature>
<protein>
    <submittedName>
        <fullName evidence="14">Uncharacterized protein</fullName>
    </submittedName>
</protein>
<keyword evidence="9" id="KW-0539">Nucleus</keyword>
<keyword evidence="5 11" id="KW-0862">Zinc</keyword>
<keyword evidence="2 11" id="KW-0479">Metal-binding</keyword>
<dbReference type="FunFam" id="3.30.160.60:FF:002343">
    <property type="entry name" value="Zinc finger protein 33A"/>
    <property type="match status" value="1"/>
</dbReference>
<reference evidence="14" key="1">
    <citation type="submission" date="2022-01" db="EMBL/GenBank/DDBJ databases">
        <authorList>
            <person name="King R."/>
        </authorList>
    </citation>
    <scope>NUCLEOTIDE SEQUENCE</scope>
</reference>
<feature type="domain" description="C2H2-type" evidence="12">
    <location>
        <begin position="264"/>
        <end position="291"/>
    </location>
</feature>
<accession>A0A9N9WYB3</accession>
<feature type="domain" description="C2H2-type" evidence="12">
    <location>
        <begin position="320"/>
        <end position="347"/>
    </location>
</feature>
<dbReference type="PROSITE" id="PS50157">
    <property type="entry name" value="ZINC_FINGER_C2H2_2"/>
    <property type="match status" value="5"/>
</dbReference>
<dbReference type="Pfam" id="PF07776">
    <property type="entry name" value="zf-AD"/>
    <property type="match status" value="1"/>
</dbReference>
<feature type="binding site" evidence="11">
    <location>
        <position position="64"/>
    </location>
    <ligand>
        <name>Zn(2+)</name>
        <dbReference type="ChEBI" id="CHEBI:29105"/>
    </ligand>
</feature>
<keyword evidence="15" id="KW-1185">Reference proteome</keyword>
<evidence type="ECO:0000256" key="6">
    <source>
        <dbReference type="ARBA" id="ARBA00023015"/>
    </source>
</evidence>
<dbReference type="InterPro" id="IPR012934">
    <property type="entry name" value="Znf_AD"/>
</dbReference>
<feature type="domain" description="C2H2-type" evidence="12">
    <location>
        <begin position="236"/>
        <end position="263"/>
    </location>
</feature>
<keyword evidence="3" id="KW-0677">Repeat</keyword>
<evidence type="ECO:0000256" key="3">
    <source>
        <dbReference type="ARBA" id="ARBA00022737"/>
    </source>
</evidence>
<keyword evidence="7" id="KW-0238">DNA-binding</keyword>
<evidence type="ECO:0000256" key="10">
    <source>
        <dbReference type="PROSITE-ProRule" id="PRU00042"/>
    </source>
</evidence>
<feature type="binding site" evidence="11">
    <location>
        <position position="61"/>
    </location>
    <ligand>
        <name>Zn(2+)</name>
        <dbReference type="ChEBI" id="CHEBI:29105"/>
    </ligand>
</feature>
<feature type="binding site" evidence="11">
    <location>
        <position position="13"/>
    </location>
    <ligand>
        <name>Zn(2+)</name>
        <dbReference type="ChEBI" id="CHEBI:29105"/>
    </ligand>
</feature>
<evidence type="ECO:0000256" key="8">
    <source>
        <dbReference type="ARBA" id="ARBA00023163"/>
    </source>
</evidence>
<evidence type="ECO:0000256" key="11">
    <source>
        <dbReference type="PROSITE-ProRule" id="PRU01263"/>
    </source>
</evidence>
<dbReference type="SUPFAM" id="SSF57667">
    <property type="entry name" value="beta-beta-alpha zinc fingers"/>
    <property type="match status" value="3"/>
</dbReference>
<feature type="binding site" evidence="11">
    <location>
        <position position="16"/>
    </location>
    <ligand>
        <name>Zn(2+)</name>
        <dbReference type="ChEBI" id="CHEBI:29105"/>
    </ligand>
</feature>
<dbReference type="InterPro" id="IPR036236">
    <property type="entry name" value="Znf_C2H2_sf"/>
</dbReference>
<dbReference type="PANTHER" id="PTHR16515:SF49">
    <property type="entry name" value="GASTRULA ZINC FINGER PROTEIN XLCGF49.1-LIKE-RELATED"/>
    <property type="match status" value="1"/>
</dbReference>
<dbReference type="Gene3D" id="3.30.160.60">
    <property type="entry name" value="Classic Zinc Finger"/>
    <property type="match status" value="4"/>
</dbReference>
<keyword evidence="8" id="KW-0804">Transcription</keyword>
<dbReference type="PANTHER" id="PTHR16515">
    <property type="entry name" value="PR DOMAIN ZINC FINGER PROTEIN"/>
    <property type="match status" value="1"/>
</dbReference>
<dbReference type="FunFam" id="3.30.160.60:FF:000624">
    <property type="entry name" value="zinc finger protein 697"/>
    <property type="match status" value="1"/>
</dbReference>
<dbReference type="OrthoDB" id="6077919at2759"/>
<dbReference type="PROSITE" id="PS00028">
    <property type="entry name" value="ZINC_FINGER_C2H2_1"/>
    <property type="match status" value="5"/>
</dbReference>
<feature type="domain" description="C2H2-type" evidence="12">
    <location>
        <begin position="292"/>
        <end position="319"/>
    </location>
</feature>
<dbReference type="EMBL" id="OU895880">
    <property type="protein sequence ID" value="CAG9810481.1"/>
    <property type="molecule type" value="Genomic_DNA"/>
</dbReference>
<keyword evidence="6" id="KW-0805">Transcription regulation</keyword>
<evidence type="ECO:0000313" key="15">
    <source>
        <dbReference type="Proteomes" id="UP001153620"/>
    </source>
</evidence>
<dbReference type="InterPro" id="IPR013087">
    <property type="entry name" value="Znf_C2H2_type"/>
</dbReference>
<evidence type="ECO:0000259" key="12">
    <source>
        <dbReference type="PROSITE" id="PS50157"/>
    </source>
</evidence>
<dbReference type="GO" id="GO:0003677">
    <property type="term" value="F:DNA binding"/>
    <property type="evidence" value="ECO:0007669"/>
    <property type="project" value="UniProtKB-KW"/>
</dbReference>
<dbReference type="SMART" id="SM00868">
    <property type="entry name" value="zf-AD"/>
    <property type="match status" value="1"/>
</dbReference>
<dbReference type="Pfam" id="PF00096">
    <property type="entry name" value="zf-C2H2"/>
    <property type="match status" value="3"/>
</dbReference>
<dbReference type="Proteomes" id="UP001153620">
    <property type="component" value="Chromosome 4"/>
</dbReference>
<name>A0A9N9WYB3_9DIPT</name>
<evidence type="ECO:0000313" key="14">
    <source>
        <dbReference type="EMBL" id="CAG9810481.1"/>
    </source>
</evidence>
<dbReference type="PROSITE" id="PS51915">
    <property type="entry name" value="ZAD"/>
    <property type="match status" value="1"/>
</dbReference>
<proteinExistence type="predicted"/>
<dbReference type="GO" id="GO:0006355">
    <property type="term" value="P:regulation of DNA-templated transcription"/>
    <property type="evidence" value="ECO:0007669"/>
    <property type="project" value="UniProtKB-ARBA"/>
</dbReference>
<sequence length="364" mass="42058">MSTTEVIVKQNNCFVCGTDLKPNSRSIMDSTNFSQKPIYKFIESFVGLKLDLPPTTKAALCDECLNQLQEYEKICRRAAKIQELISENFKQTQKSFKETEVFTACGKCFTRFDSNEDIDNHECIIDENEVDEVVSYIEYIGDDEDEEDDGKFSEENEQREKRKRTEILSYTCSTCNKAFEKKRDYSQHIKLAHLPDGAKVFACEICDDINDNIFPTELELKFHNVIKHPTDKNSALQCPGCPKTFSNKSLLTRHFGLHLQDKPLVCELCGKRYFHSSSFHMHMVAHKGVKQHTCKECGRSFLSTSHLNRHLKTHSGVKNYECHECGSRFAQRYNLKAHMNIHYGISRKRKSKGPGDMQYEQINE</sequence>
<gene>
    <name evidence="14" type="ORF">CHIRRI_LOCUS13294</name>
</gene>
<evidence type="ECO:0000256" key="7">
    <source>
        <dbReference type="ARBA" id="ARBA00023125"/>
    </source>
</evidence>
<evidence type="ECO:0000256" key="4">
    <source>
        <dbReference type="ARBA" id="ARBA00022771"/>
    </source>
</evidence>
<comment type="subcellular location">
    <subcellularLocation>
        <location evidence="1">Nucleus</location>
    </subcellularLocation>
</comment>
<dbReference type="InterPro" id="IPR050331">
    <property type="entry name" value="Zinc_finger"/>
</dbReference>
<organism evidence="14 15">
    <name type="scientific">Chironomus riparius</name>
    <dbReference type="NCBI Taxonomy" id="315576"/>
    <lineage>
        <taxon>Eukaryota</taxon>
        <taxon>Metazoa</taxon>
        <taxon>Ecdysozoa</taxon>
        <taxon>Arthropoda</taxon>
        <taxon>Hexapoda</taxon>
        <taxon>Insecta</taxon>
        <taxon>Pterygota</taxon>
        <taxon>Neoptera</taxon>
        <taxon>Endopterygota</taxon>
        <taxon>Diptera</taxon>
        <taxon>Nematocera</taxon>
        <taxon>Chironomoidea</taxon>
        <taxon>Chironomidae</taxon>
        <taxon>Chironominae</taxon>
        <taxon>Chironomus</taxon>
    </lineage>
</organism>